<keyword evidence="5 6" id="KW-0472">Membrane</keyword>
<dbReference type="PANTHER" id="PTHR31885:SF6">
    <property type="entry name" value="GH04784P"/>
    <property type="match status" value="1"/>
</dbReference>
<comment type="subcellular location">
    <subcellularLocation>
        <location evidence="1">Membrane</location>
        <topology evidence="1">Multi-pass membrane protein</topology>
    </subcellularLocation>
</comment>
<dbReference type="RefSeq" id="WP_256555261.1">
    <property type="nucleotide sequence ID" value="NZ_JANHOF010000004.1"/>
</dbReference>
<evidence type="ECO:0000256" key="2">
    <source>
        <dbReference type="ARBA" id="ARBA00007375"/>
    </source>
</evidence>
<dbReference type="InterPro" id="IPR012506">
    <property type="entry name" value="TMEM86B-like"/>
</dbReference>
<comment type="caution">
    <text evidence="7">The sequence shown here is derived from an EMBL/GenBank/DDBJ whole genome shotgun (WGS) entry which is preliminary data.</text>
</comment>
<feature type="transmembrane region" description="Helical" evidence="6">
    <location>
        <begin position="30"/>
        <end position="46"/>
    </location>
</feature>
<evidence type="ECO:0000256" key="4">
    <source>
        <dbReference type="ARBA" id="ARBA00022989"/>
    </source>
</evidence>
<evidence type="ECO:0000313" key="7">
    <source>
        <dbReference type="EMBL" id="MFC0391286.1"/>
    </source>
</evidence>
<feature type="transmembrane region" description="Helical" evidence="6">
    <location>
        <begin position="162"/>
        <end position="181"/>
    </location>
</feature>
<protein>
    <submittedName>
        <fullName evidence="7">Lysoplasmalogenase</fullName>
    </submittedName>
</protein>
<feature type="transmembrane region" description="Helical" evidence="6">
    <location>
        <begin position="74"/>
        <end position="95"/>
    </location>
</feature>
<keyword evidence="8" id="KW-1185">Reference proteome</keyword>
<sequence length="224" mass="25363">MIKYGLPALITLMGVIYIFFIPADPHAVKMLFKLIPMWLIILYTYLRMPEDRNRNRYHGVILTGLFFCMLGDGLLQWFIIGLTAFLIGHLFYLSAFFSRWRFSKSRCLMIIPITAFAVFMSMQLVSALVHDGKEGLIAPVLAYLIVISLMGWSAIMTGNTWAIIGSLLFMVSDSILSWNMFISDVSYSGPLIMTTYYAAQFLIAHSSRTTNTNTVHSSVYHAKG</sequence>
<name>A0ABV6J6A0_9BACL</name>
<organism evidence="7 8">
    <name type="scientific">Paenibacillus mendelii</name>
    <dbReference type="NCBI Taxonomy" id="206163"/>
    <lineage>
        <taxon>Bacteria</taxon>
        <taxon>Bacillati</taxon>
        <taxon>Bacillota</taxon>
        <taxon>Bacilli</taxon>
        <taxon>Bacillales</taxon>
        <taxon>Paenibacillaceae</taxon>
        <taxon>Paenibacillus</taxon>
    </lineage>
</organism>
<dbReference type="EMBL" id="JBHLVF010000010">
    <property type="protein sequence ID" value="MFC0391286.1"/>
    <property type="molecule type" value="Genomic_DNA"/>
</dbReference>
<accession>A0ABV6J6A0</accession>
<proteinExistence type="inferred from homology"/>
<keyword evidence="4 6" id="KW-1133">Transmembrane helix</keyword>
<reference evidence="7 8" key="1">
    <citation type="submission" date="2024-09" db="EMBL/GenBank/DDBJ databases">
        <authorList>
            <person name="Sun Q."/>
            <person name="Mori K."/>
        </authorList>
    </citation>
    <scope>NUCLEOTIDE SEQUENCE [LARGE SCALE GENOMIC DNA]</scope>
    <source>
        <strain evidence="7 8">CCM 4839</strain>
    </source>
</reference>
<dbReference type="PANTHER" id="PTHR31885">
    <property type="entry name" value="GH04784P"/>
    <property type="match status" value="1"/>
</dbReference>
<evidence type="ECO:0000256" key="6">
    <source>
        <dbReference type="SAM" id="Phobius"/>
    </source>
</evidence>
<feature type="transmembrane region" description="Helical" evidence="6">
    <location>
        <begin position="6"/>
        <end position="23"/>
    </location>
</feature>
<dbReference type="Proteomes" id="UP001589818">
    <property type="component" value="Unassembled WGS sequence"/>
</dbReference>
<evidence type="ECO:0000313" key="8">
    <source>
        <dbReference type="Proteomes" id="UP001589818"/>
    </source>
</evidence>
<dbReference type="Pfam" id="PF07947">
    <property type="entry name" value="YhhN"/>
    <property type="match status" value="1"/>
</dbReference>
<evidence type="ECO:0000256" key="5">
    <source>
        <dbReference type="ARBA" id="ARBA00023136"/>
    </source>
</evidence>
<evidence type="ECO:0000256" key="1">
    <source>
        <dbReference type="ARBA" id="ARBA00004141"/>
    </source>
</evidence>
<gene>
    <name evidence="7" type="ORF">ACFFJ8_07830</name>
</gene>
<keyword evidence="3 6" id="KW-0812">Transmembrane</keyword>
<feature type="transmembrane region" description="Helical" evidence="6">
    <location>
        <begin position="136"/>
        <end position="155"/>
    </location>
</feature>
<evidence type="ECO:0000256" key="3">
    <source>
        <dbReference type="ARBA" id="ARBA00022692"/>
    </source>
</evidence>
<comment type="similarity">
    <text evidence="2">Belongs to the TMEM86 family.</text>
</comment>
<feature type="transmembrane region" description="Helical" evidence="6">
    <location>
        <begin position="107"/>
        <end position="130"/>
    </location>
</feature>